<dbReference type="Proteomes" id="UP000652153">
    <property type="component" value="Unassembled WGS sequence"/>
</dbReference>
<gene>
    <name evidence="1" type="ORF">GCM10008014_16670</name>
</gene>
<name>A0ABQ1Z5M5_9BACL</name>
<reference evidence="2" key="1">
    <citation type="journal article" date="2019" name="Int. J. Syst. Evol. Microbiol.">
        <title>The Global Catalogue of Microorganisms (GCM) 10K type strain sequencing project: providing services to taxonomists for standard genome sequencing and annotation.</title>
        <authorList>
            <consortium name="The Broad Institute Genomics Platform"/>
            <consortium name="The Broad Institute Genome Sequencing Center for Infectious Disease"/>
            <person name="Wu L."/>
            <person name="Ma J."/>
        </authorList>
    </citation>
    <scope>NUCLEOTIDE SEQUENCE [LARGE SCALE GENOMIC DNA]</scope>
    <source>
        <strain evidence="2">CGMCC 1.12770</strain>
    </source>
</reference>
<dbReference type="EMBL" id="BMFU01000002">
    <property type="protein sequence ID" value="GGH51103.1"/>
    <property type="molecule type" value="Genomic_DNA"/>
</dbReference>
<organism evidence="1 2">
    <name type="scientific">Paenibacillus silvae</name>
    <dbReference type="NCBI Taxonomy" id="1325358"/>
    <lineage>
        <taxon>Bacteria</taxon>
        <taxon>Bacillati</taxon>
        <taxon>Bacillota</taxon>
        <taxon>Bacilli</taxon>
        <taxon>Bacillales</taxon>
        <taxon>Paenibacillaceae</taxon>
        <taxon>Paenibacillus</taxon>
    </lineage>
</organism>
<sequence length="70" mass="8279">MSLIENHVCTLYFESGMYILLGKSEVEFQGKGDPFVRSFHYFDPKYFCISALISHRTNTWQTNIIQYEFS</sequence>
<comment type="caution">
    <text evidence="1">The sequence shown here is derived from an EMBL/GenBank/DDBJ whole genome shotgun (WGS) entry which is preliminary data.</text>
</comment>
<evidence type="ECO:0000313" key="2">
    <source>
        <dbReference type="Proteomes" id="UP000652153"/>
    </source>
</evidence>
<protein>
    <submittedName>
        <fullName evidence="1">Uncharacterized protein</fullName>
    </submittedName>
</protein>
<keyword evidence="2" id="KW-1185">Reference proteome</keyword>
<accession>A0ABQ1Z5M5</accession>
<evidence type="ECO:0000313" key="1">
    <source>
        <dbReference type="EMBL" id="GGH51103.1"/>
    </source>
</evidence>
<proteinExistence type="predicted"/>